<keyword evidence="3" id="KW-1185">Reference proteome</keyword>
<evidence type="ECO:0000313" key="2">
    <source>
        <dbReference type="EMBL" id="GCL66096.1"/>
    </source>
</evidence>
<accession>A0A480AYU2</accession>
<reference evidence="3" key="1">
    <citation type="submission" date="2019-03" db="EMBL/GenBank/DDBJ databases">
        <title>Aquabacterium pictum sp.nov., the first bacteriochlorophyll a-containing freshwater bacterium in the genus Aquabacterium of the class Betaproteobacteria.</title>
        <authorList>
            <person name="Hirose S."/>
            <person name="Tank M."/>
            <person name="Hara E."/>
            <person name="Tamaki H."/>
            <person name="Takaichi S."/>
            <person name="Haruta S."/>
            <person name="Hanada S."/>
        </authorList>
    </citation>
    <scope>NUCLEOTIDE SEQUENCE [LARGE SCALE GENOMIC DNA]</scope>
    <source>
        <strain evidence="3">W35</strain>
    </source>
</reference>
<dbReference type="InterPro" id="IPR053864">
    <property type="entry name" value="DUF6933"/>
</dbReference>
<proteinExistence type="predicted"/>
<protein>
    <recommendedName>
        <fullName evidence="1">DUF6933 domain-containing protein</fullName>
    </recommendedName>
</protein>
<dbReference type="Pfam" id="PF22016">
    <property type="entry name" value="DUF6933"/>
    <property type="match status" value="1"/>
</dbReference>
<gene>
    <name evidence="2" type="ORF">AQPW35_51770</name>
</gene>
<dbReference type="AlphaFoldDB" id="A0A480AYU2"/>
<organism evidence="2 3">
    <name type="scientific">Pseudaquabacterium pictum</name>
    <dbReference type="NCBI Taxonomy" id="2315236"/>
    <lineage>
        <taxon>Bacteria</taxon>
        <taxon>Pseudomonadati</taxon>
        <taxon>Pseudomonadota</taxon>
        <taxon>Betaproteobacteria</taxon>
        <taxon>Burkholderiales</taxon>
        <taxon>Sphaerotilaceae</taxon>
        <taxon>Pseudaquabacterium</taxon>
    </lineage>
</organism>
<name>A0A480AYU2_9BURK</name>
<evidence type="ECO:0000313" key="3">
    <source>
        <dbReference type="Proteomes" id="UP000301751"/>
    </source>
</evidence>
<feature type="domain" description="DUF6933" evidence="1">
    <location>
        <begin position="13"/>
        <end position="162"/>
    </location>
</feature>
<dbReference type="EMBL" id="BJCL01000025">
    <property type="protein sequence ID" value="GCL66096.1"/>
    <property type="molecule type" value="Genomic_DNA"/>
</dbReference>
<evidence type="ECO:0000259" key="1">
    <source>
        <dbReference type="Pfam" id="PF22016"/>
    </source>
</evidence>
<dbReference type="Proteomes" id="UP000301751">
    <property type="component" value="Unassembled WGS sequence"/>
</dbReference>
<comment type="caution">
    <text evidence="2">The sequence shown here is derived from an EMBL/GenBank/DDBJ whole genome shotgun (WGS) entry which is preliminary data.</text>
</comment>
<sequence>MLAPTCHAAVFVLRCTQKLLDRLNATPDPEPTPTDTVLGDWYANLIRVGRIQVVLAVSERSLLPVVVPARDGRSLAQRLSETSRLVLSAVGVPLDDAIAEHGAMQSWVIGKTVNRRVLGSLNDLAFQLEVGLRDSPDRTLLAQSLWLARTPLKVIDYGAPDQATLAAFAGRRALRSASLR</sequence>